<sequence length="356" mass="40656">MTRGVEREGCDKLRRPPLVRPKGSVLSPSRPLEFARSTEKEPHLERARAILRAHPEIKDLCGPTRITALFVLLLVGGQVAIAWALRDSPWWALLATAWLVGAFIDHGLWVLIHECTHNLVFRSPRLNAVLQLFTNLPILFPAAASFRKYHLIHHRFQGDPELDADLATPFEAKLIGNSFWGKAFWELNFWAFQAMRVSRLKRIPLVDGWYIANFAIQIAFIAGVWALLGPRALVYMFLASIFAIGLHPLGARWIQEHFLVKAPQETYSYYGPLNWVAFNVGYHNEHHDVMRVPWTRLPKVRQLAPEFYDSLHYHTSWTALWLKFLFDPSLSLYSRMTRTGDSGAGTVRAEDTAKAA</sequence>
<dbReference type="Pfam" id="PF00487">
    <property type="entry name" value="FA_desaturase"/>
    <property type="match status" value="1"/>
</dbReference>
<keyword evidence="2" id="KW-0812">Transmembrane</keyword>
<evidence type="ECO:0000313" key="4">
    <source>
        <dbReference type="EMBL" id="REG27198.1"/>
    </source>
</evidence>
<keyword evidence="2" id="KW-1133">Transmembrane helix</keyword>
<name>A0ABX9JU78_9BACT</name>
<feature type="transmembrane region" description="Helical" evidence="2">
    <location>
        <begin position="91"/>
        <end position="112"/>
    </location>
</feature>
<evidence type="ECO:0000313" key="5">
    <source>
        <dbReference type="Proteomes" id="UP000256345"/>
    </source>
</evidence>
<feature type="transmembrane region" description="Helical" evidence="2">
    <location>
        <begin position="234"/>
        <end position="254"/>
    </location>
</feature>
<dbReference type="PANTHER" id="PTHR12879:SF8">
    <property type="entry name" value="SPHINGOLIPID DELTA(4)-DESATURASE DES1"/>
    <property type="match status" value="1"/>
</dbReference>
<dbReference type="PANTHER" id="PTHR12879">
    <property type="entry name" value="SPHINGOLIPID DELTA 4 DESATURASE/C-4 HYDROXYLASE PROTEIN DES2"/>
    <property type="match status" value="1"/>
</dbReference>
<feature type="transmembrane region" description="Helical" evidence="2">
    <location>
        <begin position="66"/>
        <end position="85"/>
    </location>
</feature>
<keyword evidence="5" id="KW-1185">Reference proteome</keyword>
<protein>
    <submittedName>
        <fullName evidence="4">Sphingolipid delta-4 desaturase</fullName>
    </submittedName>
</protein>
<organism evidence="4 5">
    <name type="scientific">Archangium gephyra</name>
    <dbReference type="NCBI Taxonomy" id="48"/>
    <lineage>
        <taxon>Bacteria</taxon>
        <taxon>Pseudomonadati</taxon>
        <taxon>Myxococcota</taxon>
        <taxon>Myxococcia</taxon>
        <taxon>Myxococcales</taxon>
        <taxon>Cystobacterineae</taxon>
        <taxon>Archangiaceae</taxon>
        <taxon>Archangium</taxon>
    </lineage>
</organism>
<feature type="region of interest" description="Disordered" evidence="1">
    <location>
        <begin position="1"/>
        <end position="28"/>
    </location>
</feature>
<dbReference type="InterPro" id="IPR005804">
    <property type="entry name" value="FA_desaturase_dom"/>
</dbReference>
<evidence type="ECO:0000256" key="2">
    <source>
        <dbReference type="SAM" id="Phobius"/>
    </source>
</evidence>
<keyword evidence="2" id="KW-0472">Membrane</keyword>
<reference evidence="4 5" key="1">
    <citation type="submission" date="2018-08" db="EMBL/GenBank/DDBJ databases">
        <title>Genomic Encyclopedia of Archaeal and Bacterial Type Strains, Phase II (KMG-II): from individual species to whole genera.</title>
        <authorList>
            <person name="Goeker M."/>
        </authorList>
    </citation>
    <scope>NUCLEOTIDE SEQUENCE [LARGE SCALE GENOMIC DNA]</scope>
    <source>
        <strain evidence="4 5">DSM 2261</strain>
    </source>
</reference>
<proteinExistence type="predicted"/>
<comment type="caution">
    <text evidence="4">The sequence shown here is derived from an EMBL/GenBank/DDBJ whole genome shotgun (WGS) entry which is preliminary data.</text>
</comment>
<dbReference type="Pfam" id="PF08557">
    <property type="entry name" value="Lipid_DES"/>
    <property type="match status" value="1"/>
</dbReference>
<dbReference type="EMBL" id="QUMU01000010">
    <property type="protein sequence ID" value="REG27198.1"/>
    <property type="molecule type" value="Genomic_DNA"/>
</dbReference>
<feature type="domain" description="Sphingolipid delta4-desaturase N-terminal" evidence="3">
    <location>
        <begin position="29"/>
        <end position="67"/>
    </location>
</feature>
<gene>
    <name evidence="4" type="ORF">ATI61_110205</name>
</gene>
<dbReference type="InterPro" id="IPR013866">
    <property type="entry name" value="Sphingolipid_d4-desaturase_N"/>
</dbReference>
<dbReference type="Proteomes" id="UP000256345">
    <property type="component" value="Unassembled WGS sequence"/>
</dbReference>
<accession>A0ABX9JU78</accession>
<feature type="compositionally biased region" description="Basic and acidic residues" evidence="1">
    <location>
        <begin position="1"/>
        <end position="14"/>
    </location>
</feature>
<dbReference type="SMART" id="SM01269">
    <property type="entry name" value="Lipid_DES"/>
    <property type="match status" value="1"/>
</dbReference>
<feature type="transmembrane region" description="Helical" evidence="2">
    <location>
        <begin position="208"/>
        <end position="228"/>
    </location>
</feature>
<evidence type="ECO:0000256" key="1">
    <source>
        <dbReference type="SAM" id="MobiDB-lite"/>
    </source>
</evidence>
<evidence type="ECO:0000259" key="3">
    <source>
        <dbReference type="SMART" id="SM01269"/>
    </source>
</evidence>